<accession>A0A7N2N4S4</accession>
<feature type="compositionally biased region" description="Basic and acidic residues" evidence="7">
    <location>
        <begin position="1"/>
        <end position="10"/>
    </location>
</feature>
<feature type="compositionally biased region" description="Basic residues" evidence="7">
    <location>
        <begin position="123"/>
        <end position="151"/>
    </location>
</feature>
<dbReference type="GO" id="GO:0003690">
    <property type="term" value="F:double-stranded DNA binding"/>
    <property type="evidence" value="ECO:0007669"/>
    <property type="project" value="TreeGrafter"/>
</dbReference>
<evidence type="ECO:0000256" key="1">
    <source>
        <dbReference type="ARBA" id="ARBA00004123"/>
    </source>
</evidence>
<evidence type="ECO:0000259" key="8">
    <source>
        <dbReference type="PROSITE" id="PS51504"/>
    </source>
</evidence>
<dbReference type="PRINTS" id="PR00624">
    <property type="entry name" value="HISTONEH5"/>
</dbReference>
<evidence type="ECO:0000256" key="5">
    <source>
        <dbReference type="ARBA" id="ARBA00023242"/>
    </source>
</evidence>
<dbReference type="PANTHER" id="PTHR11467">
    <property type="entry name" value="HISTONE H1"/>
    <property type="match status" value="1"/>
</dbReference>
<dbReference type="EnsemblPlants" id="QL12p028821:mrna">
    <property type="protein sequence ID" value="QL12p028821:mrna"/>
    <property type="gene ID" value="QL12p028821"/>
</dbReference>
<dbReference type="Proteomes" id="UP000594261">
    <property type="component" value="Chromosome 12"/>
</dbReference>
<keyword evidence="10" id="KW-1185">Reference proteome</keyword>
<dbReference type="GO" id="GO:0031492">
    <property type="term" value="F:nucleosomal DNA binding"/>
    <property type="evidence" value="ECO:0007669"/>
    <property type="project" value="TreeGrafter"/>
</dbReference>
<evidence type="ECO:0000256" key="4">
    <source>
        <dbReference type="ARBA" id="ARBA00023125"/>
    </source>
</evidence>
<dbReference type="CDD" id="cd00073">
    <property type="entry name" value="H15"/>
    <property type="match status" value="1"/>
</dbReference>
<dbReference type="Gene3D" id="1.10.10.10">
    <property type="entry name" value="Winged helix-like DNA-binding domain superfamily/Winged helix DNA-binding domain"/>
    <property type="match status" value="1"/>
</dbReference>
<gene>
    <name evidence="9" type="primary">LOC115971943</name>
</gene>
<feature type="region of interest" description="Disordered" evidence="7">
    <location>
        <begin position="95"/>
        <end position="176"/>
    </location>
</feature>
<dbReference type="GeneID" id="115971943"/>
<dbReference type="InterPro" id="IPR036390">
    <property type="entry name" value="WH_DNA-bd_sf"/>
</dbReference>
<dbReference type="Pfam" id="PF00538">
    <property type="entry name" value="Linker_histone"/>
    <property type="match status" value="1"/>
</dbReference>
<feature type="domain" description="H15" evidence="8">
    <location>
        <begin position="21"/>
        <end position="91"/>
    </location>
</feature>
<evidence type="ECO:0000256" key="6">
    <source>
        <dbReference type="RuleBase" id="RU003894"/>
    </source>
</evidence>
<comment type="similarity">
    <text evidence="6">Belongs to the histone H1/H5 family.</text>
</comment>
<evidence type="ECO:0000256" key="2">
    <source>
        <dbReference type="ARBA" id="ARBA00004286"/>
    </source>
</evidence>
<evidence type="ECO:0000256" key="3">
    <source>
        <dbReference type="ARBA" id="ARBA00022454"/>
    </source>
</evidence>
<reference evidence="9 10" key="1">
    <citation type="journal article" date="2016" name="G3 (Bethesda)">
        <title>First Draft Assembly and Annotation of the Genome of a California Endemic Oak Quercus lobata Nee (Fagaceae).</title>
        <authorList>
            <person name="Sork V.L."/>
            <person name="Fitz-Gibbon S.T."/>
            <person name="Puiu D."/>
            <person name="Crepeau M."/>
            <person name="Gugger P.F."/>
            <person name="Sherman R."/>
            <person name="Stevens K."/>
            <person name="Langley C.H."/>
            <person name="Pellegrini M."/>
            <person name="Salzberg S.L."/>
        </authorList>
    </citation>
    <scope>NUCLEOTIDE SEQUENCE [LARGE SCALE GENOMIC DNA]</scope>
    <source>
        <strain evidence="9 10">cv. SW786</strain>
    </source>
</reference>
<dbReference type="InterPro" id="IPR005818">
    <property type="entry name" value="Histone_H1/H5_H15"/>
</dbReference>
<protein>
    <recommendedName>
        <fullName evidence="8">H15 domain-containing protein</fullName>
    </recommendedName>
</protein>
<keyword evidence="4 6" id="KW-0238">DNA-binding</keyword>
<reference evidence="9" key="2">
    <citation type="submission" date="2021-01" db="UniProtKB">
        <authorList>
            <consortium name="EnsemblPlants"/>
        </authorList>
    </citation>
    <scope>IDENTIFICATION</scope>
</reference>
<keyword evidence="5 6" id="KW-0539">Nucleus</keyword>
<dbReference type="OMA" id="YFQMIAD"/>
<dbReference type="GO" id="GO:0030527">
    <property type="term" value="F:structural constituent of chromatin"/>
    <property type="evidence" value="ECO:0007669"/>
    <property type="project" value="InterPro"/>
</dbReference>
<sequence>MAKSSKDNKNKATNSQSNSTLHPPYFEMISEAILTLKDRTGSSQPAIAKFIDDKYKKELPQNFKTVLSVQLKKFVKSERLVKIKNSYKLAVKETQKKKGKNDAKKAVTPKENEAKKISEKGLKTKRLNQVKTPEKKKKKAVAGAKKMKRLSQVKTPEGLKKKKNLTPMKRKSASKN</sequence>
<dbReference type="SUPFAM" id="SSF46785">
    <property type="entry name" value="Winged helix' DNA-binding domain"/>
    <property type="match status" value="1"/>
</dbReference>
<dbReference type="KEGG" id="qlo:115971943"/>
<dbReference type="SMART" id="SM00526">
    <property type="entry name" value="H15"/>
    <property type="match status" value="1"/>
</dbReference>
<keyword evidence="3 6" id="KW-0158">Chromosome</keyword>
<feature type="compositionally biased region" description="Basic residues" evidence="7">
    <location>
        <begin position="160"/>
        <end position="176"/>
    </location>
</feature>
<dbReference type="InterPro" id="IPR036388">
    <property type="entry name" value="WH-like_DNA-bd_sf"/>
</dbReference>
<name>A0A7N2N4S4_QUELO</name>
<dbReference type="OrthoDB" id="1110759at2759"/>
<dbReference type="AlphaFoldDB" id="A0A7N2N4S4"/>
<feature type="compositionally biased region" description="Basic and acidic residues" evidence="7">
    <location>
        <begin position="95"/>
        <end position="122"/>
    </location>
</feature>
<feature type="region of interest" description="Disordered" evidence="7">
    <location>
        <begin position="1"/>
        <end position="23"/>
    </location>
</feature>
<dbReference type="RefSeq" id="XP_030947921.1">
    <property type="nucleotide sequence ID" value="XM_031092061.1"/>
</dbReference>
<evidence type="ECO:0000313" key="9">
    <source>
        <dbReference type="EnsemblPlants" id="QL12p028821:mrna"/>
    </source>
</evidence>
<dbReference type="GO" id="GO:0006334">
    <property type="term" value="P:nucleosome assembly"/>
    <property type="evidence" value="ECO:0007669"/>
    <property type="project" value="InterPro"/>
</dbReference>
<evidence type="ECO:0000313" key="10">
    <source>
        <dbReference type="Proteomes" id="UP000594261"/>
    </source>
</evidence>
<dbReference type="InParanoid" id="A0A7N2N4S4"/>
<dbReference type="PROSITE" id="PS51504">
    <property type="entry name" value="H15"/>
    <property type="match status" value="1"/>
</dbReference>
<dbReference type="Gramene" id="QL12p028821:mrna">
    <property type="protein sequence ID" value="QL12p028821:mrna"/>
    <property type="gene ID" value="QL12p028821"/>
</dbReference>
<feature type="compositionally biased region" description="Polar residues" evidence="7">
    <location>
        <begin position="11"/>
        <end position="21"/>
    </location>
</feature>
<proteinExistence type="inferred from homology"/>
<dbReference type="InterPro" id="IPR005819">
    <property type="entry name" value="H1/H5"/>
</dbReference>
<dbReference type="GO" id="GO:0030261">
    <property type="term" value="P:chromosome condensation"/>
    <property type="evidence" value="ECO:0007669"/>
    <property type="project" value="TreeGrafter"/>
</dbReference>
<dbReference type="GO" id="GO:0005634">
    <property type="term" value="C:nucleus"/>
    <property type="evidence" value="ECO:0007669"/>
    <property type="project" value="UniProtKB-SubCell"/>
</dbReference>
<dbReference type="GO" id="GO:0045910">
    <property type="term" value="P:negative regulation of DNA recombination"/>
    <property type="evidence" value="ECO:0007669"/>
    <property type="project" value="TreeGrafter"/>
</dbReference>
<evidence type="ECO:0000256" key="7">
    <source>
        <dbReference type="SAM" id="MobiDB-lite"/>
    </source>
</evidence>
<organism evidence="9 10">
    <name type="scientific">Quercus lobata</name>
    <name type="common">Valley oak</name>
    <dbReference type="NCBI Taxonomy" id="97700"/>
    <lineage>
        <taxon>Eukaryota</taxon>
        <taxon>Viridiplantae</taxon>
        <taxon>Streptophyta</taxon>
        <taxon>Embryophyta</taxon>
        <taxon>Tracheophyta</taxon>
        <taxon>Spermatophyta</taxon>
        <taxon>Magnoliopsida</taxon>
        <taxon>eudicotyledons</taxon>
        <taxon>Gunneridae</taxon>
        <taxon>Pentapetalae</taxon>
        <taxon>rosids</taxon>
        <taxon>fabids</taxon>
        <taxon>Fagales</taxon>
        <taxon>Fagaceae</taxon>
        <taxon>Quercus</taxon>
    </lineage>
</organism>
<dbReference type="PANTHER" id="PTHR11467:SF130">
    <property type="entry name" value="HISTONE H1-LIKE ISOFORM X1"/>
    <property type="match status" value="1"/>
</dbReference>
<dbReference type="GO" id="GO:0000786">
    <property type="term" value="C:nucleosome"/>
    <property type="evidence" value="ECO:0007669"/>
    <property type="project" value="InterPro"/>
</dbReference>
<comment type="subcellular location">
    <subcellularLocation>
        <location evidence="2">Chromosome</location>
    </subcellularLocation>
    <subcellularLocation>
        <location evidence="1 6">Nucleus</location>
    </subcellularLocation>
</comment>
<dbReference type="EMBL" id="LRBV02000012">
    <property type="status" value="NOT_ANNOTATED_CDS"/>
    <property type="molecule type" value="Genomic_DNA"/>
</dbReference>